<gene>
    <name evidence="2" type="ORF">AM506_03900</name>
</gene>
<evidence type="ECO:0000256" key="1">
    <source>
        <dbReference type="SAM" id="Phobius"/>
    </source>
</evidence>
<dbReference type="eggNOG" id="COG3326">
    <property type="taxonomic scope" value="Bacteria"/>
</dbReference>
<accession>A0A0P6WWN3</accession>
<keyword evidence="1" id="KW-0472">Membrane</keyword>
<evidence type="ECO:0000313" key="3">
    <source>
        <dbReference type="Proteomes" id="UP000050398"/>
    </source>
</evidence>
<dbReference type="AlphaFoldDB" id="A0A0P6WWN3"/>
<dbReference type="Proteomes" id="UP000050398">
    <property type="component" value="Unassembled WGS sequence"/>
</dbReference>
<reference evidence="2 3" key="1">
    <citation type="submission" date="2015-08" db="EMBL/GenBank/DDBJ databases">
        <title>Draft Genome Sequence of Bacillus vietnamensis UCD-SED5.</title>
        <authorList>
            <person name="Lee R.D."/>
            <person name="Jospin G."/>
            <person name="Lang J.M."/>
            <person name="Coil D.A."/>
            <person name="Eisen J.A."/>
        </authorList>
    </citation>
    <scope>NUCLEOTIDE SEQUENCE [LARGE SCALE GENOMIC DNA]</scope>
    <source>
        <strain evidence="2 3">UCD-SED5</strain>
    </source>
</reference>
<feature type="transmembrane region" description="Helical" evidence="1">
    <location>
        <begin position="6"/>
        <end position="23"/>
    </location>
</feature>
<dbReference type="EMBL" id="LIXZ01000002">
    <property type="protein sequence ID" value="KPL60885.1"/>
    <property type="molecule type" value="Genomic_DNA"/>
</dbReference>
<dbReference type="Pfam" id="PF06961">
    <property type="entry name" value="DUF1294"/>
    <property type="match status" value="1"/>
</dbReference>
<name>A0A0P6WWN3_9BACI</name>
<feature type="transmembrane region" description="Helical" evidence="1">
    <location>
        <begin position="69"/>
        <end position="90"/>
    </location>
</feature>
<dbReference type="OrthoDB" id="1698854at2"/>
<dbReference type="PATRIC" id="fig|218284.4.peg.823"/>
<evidence type="ECO:0008006" key="4">
    <source>
        <dbReference type="Google" id="ProtNLM"/>
    </source>
</evidence>
<protein>
    <recommendedName>
        <fullName evidence="4">DUF1294 domain-containing protein</fullName>
    </recommendedName>
</protein>
<keyword evidence="1" id="KW-1133">Transmembrane helix</keyword>
<evidence type="ECO:0000313" key="2">
    <source>
        <dbReference type="EMBL" id="KPL60885.1"/>
    </source>
</evidence>
<comment type="caution">
    <text evidence="2">The sequence shown here is derived from an EMBL/GenBank/DDBJ whole genome shotgun (WGS) entry which is preliminary data.</text>
</comment>
<keyword evidence="1" id="KW-0812">Transmembrane</keyword>
<dbReference type="InterPro" id="IPR010718">
    <property type="entry name" value="DUF1294"/>
</dbReference>
<proteinExistence type="predicted"/>
<dbReference type="RefSeq" id="WP_060671021.1">
    <property type="nucleotide sequence ID" value="NZ_LIXZ01000002.1"/>
</dbReference>
<organism evidence="2 3">
    <name type="scientific">Rossellomorea vietnamensis</name>
    <dbReference type="NCBI Taxonomy" id="218284"/>
    <lineage>
        <taxon>Bacteria</taxon>
        <taxon>Bacillati</taxon>
        <taxon>Bacillota</taxon>
        <taxon>Bacilli</taxon>
        <taxon>Bacillales</taxon>
        <taxon>Bacillaceae</taxon>
        <taxon>Rossellomorea</taxon>
    </lineage>
</organism>
<sequence length="92" mass="10594">MDALTGILYLYAVIINIIGFTIMGRDKKKAERHEYRISERVLWQVAIVGGSVGAYMGMKVFRHKTKHKAFATGFPLLVIVHCLLFIWLNWNL</sequence>